<dbReference type="EMBL" id="AONG01000009">
    <property type="protein sequence ID" value="KIQ69685.1"/>
    <property type="molecule type" value="Genomic_DNA"/>
</dbReference>
<dbReference type="Proteomes" id="UP000035100">
    <property type="component" value="Unassembled WGS sequence"/>
</dbReference>
<dbReference type="STRING" id="1123501.Wenmar_02049"/>
<dbReference type="eggNOG" id="COG3038">
    <property type="taxonomic scope" value="Bacteria"/>
</dbReference>
<dbReference type="PATRIC" id="fig|1123501.6.peg.2145"/>
<dbReference type="AlphaFoldDB" id="A0A0D0NN63"/>
<reference evidence="1" key="1">
    <citation type="submission" date="2013-01" db="EMBL/GenBank/DDBJ databases">
        <authorList>
            <person name="Fiebig A."/>
            <person name="Goeker M."/>
            <person name="Klenk H.-P.P."/>
        </authorList>
    </citation>
    <scope>NUCLEOTIDE SEQUENCE [LARGE SCALE GENOMIC DNA]</scope>
    <source>
        <strain evidence="1">DSM 24838</strain>
    </source>
</reference>
<evidence type="ECO:0000313" key="1">
    <source>
        <dbReference type="EMBL" id="KIQ69685.1"/>
    </source>
</evidence>
<keyword evidence="2" id="KW-1185">Reference proteome</keyword>
<accession>A0A0D0NN63</accession>
<proteinExistence type="predicted"/>
<name>A0A0D0NN63_9RHOB</name>
<comment type="caution">
    <text evidence="1">The sequence shown here is derived from an EMBL/GenBank/DDBJ whole genome shotgun (WGS) entry which is preliminary data.</text>
</comment>
<sequence length="67" mass="7831">MAGGFVPVRVPLSMPQLNAWIGWVHGREFCALSALTAVHAAFHVWRHVRLRDNALRIMAPRWDWRWL</sequence>
<protein>
    <submittedName>
        <fullName evidence="1">Uncharacterized protein</fullName>
    </submittedName>
</protein>
<organism evidence="1 2">
    <name type="scientific">Wenxinia marina DSM 24838</name>
    <dbReference type="NCBI Taxonomy" id="1123501"/>
    <lineage>
        <taxon>Bacteria</taxon>
        <taxon>Pseudomonadati</taxon>
        <taxon>Pseudomonadota</taxon>
        <taxon>Alphaproteobacteria</taxon>
        <taxon>Rhodobacterales</taxon>
        <taxon>Roseobacteraceae</taxon>
        <taxon>Wenxinia</taxon>
    </lineage>
</organism>
<evidence type="ECO:0000313" key="2">
    <source>
        <dbReference type="Proteomes" id="UP000035100"/>
    </source>
</evidence>
<gene>
    <name evidence="1" type="ORF">Wenmar_02049</name>
</gene>